<organism evidence="1 2">
    <name type="scientific">Enterobacter cloacae</name>
    <dbReference type="NCBI Taxonomy" id="550"/>
    <lineage>
        <taxon>Bacteria</taxon>
        <taxon>Pseudomonadati</taxon>
        <taxon>Pseudomonadota</taxon>
        <taxon>Gammaproteobacteria</taxon>
        <taxon>Enterobacterales</taxon>
        <taxon>Enterobacteriaceae</taxon>
        <taxon>Enterobacter</taxon>
        <taxon>Enterobacter cloacae complex</taxon>
    </lineage>
</organism>
<dbReference type="AlphaFoldDB" id="A0A0M7IXX5"/>
<dbReference type="EMBL" id="UGJB01000004">
    <property type="protein sequence ID" value="STQ12576.1"/>
    <property type="molecule type" value="Genomic_DNA"/>
</dbReference>
<reference evidence="1 2" key="1">
    <citation type="submission" date="2018-06" db="EMBL/GenBank/DDBJ databases">
        <authorList>
            <consortium name="Pathogen Informatics"/>
            <person name="Doyle S."/>
        </authorList>
    </citation>
    <scope>NUCLEOTIDE SEQUENCE [LARGE SCALE GENOMIC DNA]</scope>
    <source>
        <strain evidence="1 2">NCTC10005</strain>
    </source>
</reference>
<sequence length="35" mass="4401">MELYFAFSAMWMFSTHTDSYIYYYRTFFPFVPNIL</sequence>
<gene>
    <name evidence="1" type="ORF">NCTC10005_05368</name>
</gene>
<evidence type="ECO:0000313" key="1">
    <source>
        <dbReference type="EMBL" id="STQ12576.1"/>
    </source>
</evidence>
<proteinExistence type="predicted"/>
<accession>A0A0M7IXX5</accession>
<protein>
    <submittedName>
        <fullName evidence="1">Uncharacterized protein</fullName>
    </submittedName>
</protein>
<name>A0A0M7IXX5_ENTCL</name>
<evidence type="ECO:0000313" key="2">
    <source>
        <dbReference type="Proteomes" id="UP000255106"/>
    </source>
</evidence>
<dbReference type="Proteomes" id="UP000255106">
    <property type="component" value="Unassembled WGS sequence"/>
</dbReference>